<protein>
    <submittedName>
        <fullName evidence="3">Rep protein</fullName>
    </submittedName>
</protein>
<organism evidence="3">
    <name type="scientific">Paenibacillus popilliae</name>
    <name type="common">Bacillus popilliae</name>
    <dbReference type="NCBI Taxonomy" id="78057"/>
    <lineage>
        <taxon>Bacteria</taxon>
        <taxon>Bacillati</taxon>
        <taxon>Bacillota</taxon>
        <taxon>Bacilli</taxon>
        <taxon>Bacillales</taxon>
        <taxon>Paenibacillaceae</taxon>
        <taxon>Paenibacillus</taxon>
    </lineage>
</organism>
<evidence type="ECO:0000313" key="3">
    <source>
        <dbReference type="EMBL" id="AAB36954.1"/>
    </source>
</evidence>
<gene>
    <name evidence="3" type="primary">rep</name>
</gene>
<evidence type="ECO:0000256" key="2">
    <source>
        <dbReference type="ARBA" id="ARBA00022705"/>
    </source>
</evidence>
<sequence length="370" mass="43235">MSIVTKNSLVNNDFDWEKHYKSLDFLGAPQSVPFREVKEELIDLSATGKIKPWKSHKGATMLLSESFYRLGKLNKAESVLYCGSRLKFAWFPEGHYKRLKWASFCRVRLCPMCGWRRSLKVAHQVKRVAHTAMESTNLRWVFLTLTVKNVSGDKLSDEMDHLTKSFRRLFQRKRFKKTVLGFFRGLEVTYNKDKDTYHPHYHVLLAVTPDYFTRNYIKKSEWSELWRDAARLDYDPVVDVRVVKDGRRVGKEQEILVDKGYIDPGIVSEMSKYTVKSSQYLFKDDERLTDKVVLTFERALSGRRLFAFGGLLKEVYNCLKNQVALDDAESDKADLLRVDDDLSNCTCPTCNSTLLEEMYRWLPDRGAYHR</sequence>
<geneLocation type="plasmid" evidence="3">
    <name>pBP614</name>
</geneLocation>
<evidence type="ECO:0000256" key="1">
    <source>
        <dbReference type="ARBA" id="ARBA00008909"/>
    </source>
</evidence>
<reference evidence="3" key="1">
    <citation type="journal article" date="1997" name="Plasmid">
        <title>Characterization of pBP614, a putative rolling-circle plasmid from Bacillus popilliae.</title>
        <authorList>
            <person name="Longley M."/>
            <person name="MacDonald R."/>
            <person name="Poulter T.M."/>
        </authorList>
    </citation>
    <scope>NUCLEOTIDE SEQUENCE</scope>
    <source>
        <plasmid evidence="3">pBP614</plasmid>
    </source>
</reference>
<dbReference type="Pfam" id="PF01446">
    <property type="entry name" value="Rep_1"/>
    <property type="match status" value="1"/>
</dbReference>
<proteinExistence type="inferred from homology"/>
<keyword evidence="2" id="KW-0235">DNA replication</keyword>
<dbReference type="GO" id="GO:0003677">
    <property type="term" value="F:DNA binding"/>
    <property type="evidence" value="ECO:0007669"/>
    <property type="project" value="InterPro"/>
</dbReference>
<keyword evidence="3" id="KW-0614">Plasmid</keyword>
<accession>P94343</accession>
<dbReference type="InterPro" id="IPR000989">
    <property type="entry name" value="Rep"/>
</dbReference>
<dbReference type="EMBL" id="U78608">
    <property type="protein sequence ID" value="AAB36954.1"/>
    <property type="molecule type" value="Genomic_DNA"/>
</dbReference>
<comment type="similarity">
    <text evidence="1">Belongs to the Gram-positive plasmids replication protein type 1 family.</text>
</comment>
<name>P94343_PAEPP</name>
<dbReference type="GO" id="GO:0006260">
    <property type="term" value="P:DNA replication"/>
    <property type="evidence" value="ECO:0007669"/>
    <property type="project" value="UniProtKB-KW"/>
</dbReference>
<dbReference type="AlphaFoldDB" id="P94343"/>